<dbReference type="AlphaFoldDB" id="A0A6M0RRM0"/>
<dbReference type="EMBL" id="QXHD01000004">
    <property type="protein sequence ID" value="NEZ58520.1"/>
    <property type="molecule type" value="Genomic_DNA"/>
</dbReference>
<proteinExistence type="predicted"/>
<reference evidence="2 3" key="1">
    <citation type="journal article" date="2020" name="Microb. Ecol.">
        <title>Ecogenomics of the Marine Benthic Filamentous Cyanobacterium Adonisia.</title>
        <authorList>
            <person name="Walter J.M."/>
            <person name="Coutinho F.H."/>
            <person name="Leomil L."/>
            <person name="Hargreaves P.I."/>
            <person name="Campeao M.E."/>
            <person name="Vieira V.V."/>
            <person name="Silva B.S."/>
            <person name="Fistarol G.O."/>
            <person name="Salomon P.S."/>
            <person name="Sawabe T."/>
            <person name="Mino S."/>
            <person name="Hosokawa M."/>
            <person name="Miyashita H."/>
            <person name="Maruyama F."/>
            <person name="van Verk M.C."/>
            <person name="Dutilh B.E."/>
            <person name="Thompson C.C."/>
            <person name="Thompson F.L."/>
        </authorList>
    </citation>
    <scope>NUCLEOTIDE SEQUENCE [LARGE SCALE GENOMIC DNA]</scope>
    <source>
        <strain evidence="2 3">CCMR0081</strain>
    </source>
</reference>
<evidence type="ECO:0000313" key="2">
    <source>
        <dbReference type="EMBL" id="NEZ58520.1"/>
    </source>
</evidence>
<evidence type="ECO:0000313" key="3">
    <source>
        <dbReference type="Proteomes" id="UP000481033"/>
    </source>
</evidence>
<sequence>MYQLLELVHFILLHIMQWLQPYLGPICFVLAWSVVILGLWQMIAATRDSVQRAQTMHRIPCADCAFFTNQAVLKCSLHPTTALSEDAIDCSDYEASNPTVAAYQRLKTSD</sequence>
<keyword evidence="1" id="KW-1133">Transmembrane helix</keyword>
<name>A0A6M0RRM0_9CYAN</name>
<keyword evidence="1" id="KW-0812">Transmembrane</keyword>
<comment type="caution">
    <text evidence="2">The sequence shown here is derived from an EMBL/GenBank/DDBJ whole genome shotgun (WGS) entry which is preliminary data.</text>
</comment>
<accession>A0A6M0RRM0</accession>
<dbReference type="Proteomes" id="UP000481033">
    <property type="component" value="Unassembled WGS sequence"/>
</dbReference>
<gene>
    <name evidence="2" type="ORF">DXZ20_23315</name>
</gene>
<evidence type="ECO:0000256" key="1">
    <source>
        <dbReference type="SAM" id="Phobius"/>
    </source>
</evidence>
<keyword evidence="1" id="KW-0472">Membrane</keyword>
<organism evidence="2 3">
    <name type="scientific">Adonisia turfae CCMR0081</name>
    <dbReference type="NCBI Taxonomy" id="2292702"/>
    <lineage>
        <taxon>Bacteria</taxon>
        <taxon>Bacillati</taxon>
        <taxon>Cyanobacteriota</taxon>
        <taxon>Adonisia</taxon>
        <taxon>Adonisia turfae</taxon>
    </lineage>
</organism>
<protein>
    <submittedName>
        <fullName evidence="2">Uncharacterized protein</fullName>
    </submittedName>
</protein>
<keyword evidence="3" id="KW-1185">Reference proteome</keyword>
<feature type="transmembrane region" description="Helical" evidence="1">
    <location>
        <begin position="22"/>
        <end position="43"/>
    </location>
</feature>